<comment type="similarity">
    <text evidence="2 6">Belongs to the synaptogyrin family.</text>
</comment>
<evidence type="ECO:0000313" key="10">
    <source>
        <dbReference type="Proteomes" id="UP000186922"/>
    </source>
</evidence>
<evidence type="ECO:0000256" key="6">
    <source>
        <dbReference type="PIRNR" id="PIRNR011282"/>
    </source>
</evidence>
<evidence type="ECO:0000259" key="8">
    <source>
        <dbReference type="PROSITE" id="PS51225"/>
    </source>
</evidence>
<feature type="transmembrane region" description="Helical" evidence="6">
    <location>
        <begin position="148"/>
        <end position="169"/>
    </location>
</feature>
<dbReference type="PIRSF" id="PIRSF011282">
    <property type="entry name" value="Synaptogyrin"/>
    <property type="match status" value="1"/>
</dbReference>
<dbReference type="PROSITE" id="PS51225">
    <property type="entry name" value="MARVEL"/>
    <property type="match status" value="1"/>
</dbReference>
<organism evidence="9 10">
    <name type="scientific">Ramazzottius varieornatus</name>
    <name type="common">Water bear</name>
    <name type="synonym">Tardigrade</name>
    <dbReference type="NCBI Taxonomy" id="947166"/>
    <lineage>
        <taxon>Eukaryota</taxon>
        <taxon>Metazoa</taxon>
        <taxon>Ecdysozoa</taxon>
        <taxon>Tardigrada</taxon>
        <taxon>Eutardigrada</taxon>
        <taxon>Parachela</taxon>
        <taxon>Hypsibioidea</taxon>
        <taxon>Ramazzottiidae</taxon>
        <taxon>Ramazzottius</taxon>
    </lineage>
</organism>
<keyword evidence="3 6" id="KW-0812">Transmembrane</keyword>
<protein>
    <recommendedName>
        <fullName evidence="6">Synaptogyrin</fullName>
    </recommendedName>
</protein>
<comment type="caution">
    <text evidence="9">The sequence shown here is derived from an EMBL/GenBank/DDBJ whole genome shotgun (WGS) entry which is preliminary data.</text>
</comment>
<dbReference type="Proteomes" id="UP000186922">
    <property type="component" value="Unassembled WGS sequence"/>
</dbReference>
<keyword evidence="4 6" id="KW-1133">Transmembrane helix</keyword>
<keyword evidence="5 6" id="KW-0472">Membrane</keyword>
<dbReference type="PANTHER" id="PTHR10838">
    <property type="entry name" value="SYNAPTOGYRIN"/>
    <property type="match status" value="1"/>
</dbReference>
<evidence type="ECO:0000256" key="7">
    <source>
        <dbReference type="SAM" id="MobiDB-lite"/>
    </source>
</evidence>
<dbReference type="STRING" id="947166.A0A1D1VLJ3"/>
<evidence type="ECO:0000256" key="4">
    <source>
        <dbReference type="ARBA" id="ARBA00022989"/>
    </source>
</evidence>
<dbReference type="PANTHER" id="PTHR10838:SF20">
    <property type="entry name" value="SYNAPTOGYRIN"/>
    <property type="match status" value="1"/>
</dbReference>
<evidence type="ECO:0000256" key="2">
    <source>
        <dbReference type="ARBA" id="ARBA00010252"/>
    </source>
</evidence>
<evidence type="ECO:0000256" key="5">
    <source>
        <dbReference type="ARBA" id="ARBA00023136"/>
    </source>
</evidence>
<evidence type="ECO:0000313" key="9">
    <source>
        <dbReference type="EMBL" id="GAV01003.1"/>
    </source>
</evidence>
<dbReference type="InterPro" id="IPR016579">
    <property type="entry name" value="Synaptogyrin"/>
</dbReference>
<keyword evidence="10" id="KW-1185">Reference proteome</keyword>
<proteinExistence type="inferred from homology"/>
<feature type="region of interest" description="Disordered" evidence="7">
    <location>
        <begin position="195"/>
        <end position="227"/>
    </location>
</feature>
<feature type="transmembrane region" description="Helical" evidence="6">
    <location>
        <begin position="33"/>
        <end position="55"/>
    </location>
</feature>
<feature type="domain" description="MARVEL" evidence="8">
    <location>
        <begin position="27"/>
        <end position="173"/>
    </location>
</feature>
<name>A0A1D1VLJ3_RAMVA</name>
<evidence type="ECO:0000256" key="3">
    <source>
        <dbReference type="ARBA" id="ARBA00022692"/>
    </source>
</evidence>
<accession>A0A1D1VLJ3</accession>
<dbReference type="GO" id="GO:0030672">
    <property type="term" value="C:synaptic vesicle membrane"/>
    <property type="evidence" value="ECO:0007669"/>
    <property type="project" value="TreeGrafter"/>
</dbReference>
<feature type="transmembrane region" description="Helical" evidence="6">
    <location>
        <begin position="109"/>
        <end position="128"/>
    </location>
</feature>
<feature type="compositionally biased region" description="Polar residues" evidence="7">
    <location>
        <begin position="216"/>
        <end position="227"/>
    </location>
</feature>
<evidence type="ECO:0000256" key="1">
    <source>
        <dbReference type="ARBA" id="ARBA00004141"/>
    </source>
</evidence>
<dbReference type="Pfam" id="PF01284">
    <property type="entry name" value="MARVEL"/>
    <property type="match status" value="1"/>
</dbReference>
<gene>
    <name evidence="9" type="primary">RvY_11780-1</name>
    <name evidence="9" type="synonym">RvY_11780.1</name>
    <name evidence="9" type="ORF">RvY_11780</name>
</gene>
<dbReference type="GO" id="GO:0031594">
    <property type="term" value="C:neuromuscular junction"/>
    <property type="evidence" value="ECO:0007669"/>
    <property type="project" value="TreeGrafter"/>
</dbReference>
<dbReference type="AlphaFoldDB" id="A0A1D1VLJ3"/>
<comment type="subcellular location">
    <subcellularLocation>
        <location evidence="1 6">Membrane</location>
        <topology evidence="1 6">Multi-pass membrane protein</topology>
    </subcellularLocation>
</comment>
<dbReference type="OrthoDB" id="10041611at2759"/>
<sequence>MMNSGMMNTAGAYGAGKAGAPFDLMTFIRRPAVILRLVAILFSIIVFGCLASEGYMEDKCIMNESNACGFGVFVGVIGFLGSVGLLVLEWRFEQISSVKIRRRAVLGDLGFTAAWAFFWFIGFCYMANQWSKTEEDATVADYGETNAQAAVAFSFFSIPVWLALAYLTYLRYQQGVANAFNPGFESDAAGGMPRGGYSSYPGAPDDHYQDAPFASPGQNQGFQSPAY</sequence>
<feature type="transmembrane region" description="Helical" evidence="6">
    <location>
        <begin position="67"/>
        <end position="88"/>
    </location>
</feature>
<dbReference type="EMBL" id="BDGG01000006">
    <property type="protein sequence ID" value="GAV01003.1"/>
    <property type="molecule type" value="Genomic_DNA"/>
</dbReference>
<dbReference type="InterPro" id="IPR008253">
    <property type="entry name" value="Marvel"/>
</dbReference>
<reference evidence="9 10" key="1">
    <citation type="journal article" date="2016" name="Nat. Commun.">
        <title>Extremotolerant tardigrade genome and improved radiotolerance of human cultured cells by tardigrade-unique protein.</title>
        <authorList>
            <person name="Hashimoto T."/>
            <person name="Horikawa D.D."/>
            <person name="Saito Y."/>
            <person name="Kuwahara H."/>
            <person name="Kozuka-Hata H."/>
            <person name="Shin-I T."/>
            <person name="Minakuchi Y."/>
            <person name="Ohishi K."/>
            <person name="Motoyama A."/>
            <person name="Aizu T."/>
            <person name="Enomoto A."/>
            <person name="Kondo K."/>
            <person name="Tanaka S."/>
            <person name="Hara Y."/>
            <person name="Koshikawa S."/>
            <person name="Sagara H."/>
            <person name="Miura T."/>
            <person name="Yokobori S."/>
            <person name="Miyagawa K."/>
            <person name="Suzuki Y."/>
            <person name="Kubo T."/>
            <person name="Oyama M."/>
            <person name="Kohara Y."/>
            <person name="Fujiyama A."/>
            <person name="Arakawa K."/>
            <person name="Katayama T."/>
            <person name="Toyoda A."/>
            <person name="Kunieda T."/>
        </authorList>
    </citation>
    <scope>NUCLEOTIDE SEQUENCE [LARGE SCALE GENOMIC DNA]</scope>
    <source>
        <strain evidence="9 10">YOKOZUNA-1</strain>
    </source>
</reference>